<dbReference type="PROSITE" id="PS51017">
    <property type="entry name" value="CCT"/>
    <property type="match status" value="1"/>
</dbReference>
<dbReference type="AlphaFoldDB" id="W9R0E5"/>
<protein>
    <submittedName>
        <fullName evidence="5">Zinc finger protein CONSTANS</fullName>
    </submittedName>
</protein>
<sequence>MASIPEHFHSSLDHCYTLFPSDHLSGLPVPTAAAAVGGGGAMWGGQDDFMVPFYGENIGLVDANNNLSSSPTESFMSSSSSLPEQVGISDGVVPAFSDYRSSMMGLHGIVGAQNFGGSYNTSCVNYPQYVNANGFEFGEECCATSFLPELIKPVGLVSAQKNWGMQNNQNIHAIEESNMMKVGRYSEEERKERIVRYLKKRNQRNFNKTIKYACRKTLADRRVRVRGRFARNNELMMCGDQQMESQKINNIDPVFKDIELCCDDTVQIKYDEDEDWLRDFALCCWVNGGAN</sequence>
<proteinExistence type="predicted"/>
<dbReference type="eggNOG" id="ENOG502RXHA">
    <property type="taxonomic scope" value="Eukaryota"/>
</dbReference>
<evidence type="ECO:0000259" key="4">
    <source>
        <dbReference type="PROSITE" id="PS51017"/>
    </source>
</evidence>
<accession>W9R0E5</accession>
<dbReference type="GO" id="GO:0009909">
    <property type="term" value="P:regulation of flower development"/>
    <property type="evidence" value="ECO:0007669"/>
    <property type="project" value="InterPro"/>
</dbReference>
<dbReference type="STRING" id="981085.W9R0E5"/>
<dbReference type="GO" id="GO:0003700">
    <property type="term" value="F:DNA-binding transcription factor activity"/>
    <property type="evidence" value="ECO:0007669"/>
    <property type="project" value="TreeGrafter"/>
</dbReference>
<dbReference type="EMBL" id="KE344088">
    <property type="protein sequence ID" value="EXB53376.1"/>
    <property type="molecule type" value="Genomic_DNA"/>
</dbReference>
<dbReference type="GO" id="GO:0005634">
    <property type="term" value="C:nucleus"/>
    <property type="evidence" value="ECO:0007669"/>
    <property type="project" value="UniProtKB-SubCell"/>
</dbReference>
<gene>
    <name evidence="5" type="ORF">L484_016260</name>
</gene>
<evidence type="ECO:0000256" key="3">
    <source>
        <dbReference type="PROSITE-ProRule" id="PRU00357"/>
    </source>
</evidence>
<dbReference type="Proteomes" id="UP000030645">
    <property type="component" value="Unassembled WGS sequence"/>
</dbReference>
<comment type="subcellular location">
    <subcellularLocation>
        <location evidence="1 3">Nucleus</location>
    </subcellularLocation>
</comment>
<evidence type="ECO:0000313" key="5">
    <source>
        <dbReference type="EMBL" id="EXB53376.1"/>
    </source>
</evidence>
<keyword evidence="6" id="KW-1185">Reference proteome</keyword>
<name>W9R0E5_9ROSA</name>
<dbReference type="InterPro" id="IPR045281">
    <property type="entry name" value="CONSTANS-like"/>
</dbReference>
<evidence type="ECO:0000256" key="2">
    <source>
        <dbReference type="ARBA" id="ARBA00023242"/>
    </source>
</evidence>
<evidence type="ECO:0000313" key="6">
    <source>
        <dbReference type="Proteomes" id="UP000030645"/>
    </source>
</evidence>
<dbReference type="InterPro" id="IPR010402">
    <property type="entry name" value="CCT_domain"/>
</dbReference>
<dbReference type="PANTHER" id="PTHR31319">
    <property type="entry name" value="ZINC FINGER PROTEIN CONSTANS-LIKE 4"/>
    <property type="match status" value="1"/>
</dbReference>
<reference evidence="6" key="1">
    <citation type="submission" date="2013-01" db="EMBL/GenBank/DDBJ databases">
        <title>Draft Genome Sequence of a Mulberry Tree, Morus notabilis C.K. Schneid.</title>
        <authorList>
            <person name="He N."/>
            <person name="Zhao S."/>
        </authorList>
    </citation>
    <scope>NUCLEOTIDE SEQUENCE</scope>
</reference>
<dbReference type="PANTHER" id="PTHR31319:SF110">
    <property type="entry name" value="CCT MOTIF FAMILY PROTEIN"/>
    <property type="match status" value="1"/>
</dbReference>
<organism evidence="5 6">
    <name type="scientific">Morus notabilis</name>
    <dbReference type="NCBI Taxonomy" id="981085"/>
    <lineage>
        <taxon>Eukaryota</taxon>
        <taxon>Viridiplantae</taxon>
        <taxon>Streptophyta</taxon>
        <taxon>Embryophyta</taxon>
        <taxon>Tracheophyta</taxon>
        <taxon>Spermatophyta</taxon>
        <taxon>Magnoliopsida</taxon>
        <taxon>eudicotyledons</taxon>
        <taxon>Gunneridae</taxon>
        <taxon>Pentapetalae</taxon>
        <taxon>rosids</taxon>
        <taxon>fabids</taxon>
        <taxon>Rosales</taxon>
        <taxon>Moraceae</taxon>
        <taxon>Moreae</taxon>
        <taxon>Morus</taxon>
    </lineage>
</organism>
<keyword evidence="2 3" id="KW-0539">Nucleus</keyword>
<dbReference type="Pfam" id="PF06203">
    <property type="entry name" value="CCT"/>
    <property type="match status" value="1"/>
</dbReference>
<feature type="domain" description="CCT" evidence="4">
    <location>
        <begin position="190"/>
        <end position="232"/>
    </location>
</feature>
<evidence type="ECO:0000256" key="1">
    <source>
        <dbReference type="ARBA" id="ARBA00004123"/>
    </source>
</evidence>